<dbReference type="EMBL" id="APND01000004">
    <property type="protein sequence ID" value="MES1930184.1"/>
    <property type="molecule type" value="Genomic_DNA"/>
</dbReference>
<evidence type="ECO:0000313" key="4">
    <source>
        <dbReference type="EMBL" id="MES1930184.1"/>
    </source>
</evidence>
<reference evidence="4 5" key="1">
    <citation type="submission" date="2013-03" db="EMBL/GenBank/DDBJ databases">
        <title>Salinisphaera dokdonensis CL-ES53 Genome Sequencing.</title>
        <authorList>
            <person name="Li C."/>
            <person name="Lai Q."/>
            <person name="Shao Z."/>
        </authorList>
    </citation>
    <scope>NUCLEOTIDE SEQUENCE [LARGE SCALE GENOMIC DNA]</scope>
    <source>
        <strain evidence="4 5">CL-ES53</strain>
    </source>
</reference>
<organism evidence="4 5">
    <name type="scientific">Salinisphaera dokdonensis CL-ES53</name>
    <dbReference type="NCBI Taxonomy" id="1304272"/>
    <lineage>
        <taxon>Bacteria</taxon>
        <taxon>Pseudomonadati</taxon>
        <taxon>Pseudomonadota</taxon>
        <taxon>Gammaproteobacteria</taxon>
        <taxon>Salinisphaerales</taxon>
        <taxon>Salinisphaeraceae</taxon>
        <taxon>Salinisphaera</taxon>
    </lineage>
</organism>
<comment type="caution">
    <text evidence="4">The sequence shown here is derived from an EMBL/GenBank/DDBJ whole genome shotgun (WGS) entry which is preliminary data.</text>
</comment>
<feature type="domain" description="MobA-like NTP transferase" evidence="3">
    <location>
        <begin position="5"/>
        <end position="166"/>
    </location>
</feature>
<dbReference type="Gene3D" id="3.90.550.10">
    <property type="entry name" value="Spore Coat Polysaccharide Biosynthesis Protein SpsA, Chain A"/>
    <property type="match status" value="1"/>
</dbReference>
<keyword evidence="1" id="KW-0460">Magnesium</keyword>
<dbReference type="CDD" id="cd04182">
    <property type="entry name" value="GT_2_like_f"/>
    <property type="match status" value="1"/>
</dbReference>
<accession>A0ABV2B2R7</accession>
<gene>
    <name evidence="4" type="ORF">SADO_13053</name>
</gene>
<dbReference type="SUPFAM" id="SSF53448">
    <property type="entry name" value="Nucleotide-diphospho-sugar transferases"/>
    <property type="match status" value="1"/>
</dbReference>
<dbReference type="InterPro" id="IPR025877">
    <property type="entry name" value="MobA-like_NTP_Trfase"/>
</dbReference>
<dbReference type="RefSeq" id="WP_353112157.1">
    <property type="nucleotide sequence ID" value="NZ_APND01000004.1"/>
</dbReference>
<proteinExistence type="predicted"/>
<dbReference type="PANTHER" id="PTHR43777">
    <property type="entry name" value="MOLYBDENUM COFACTOR CYTIDYLYLTRANSFERASE"/>
    <property type="match status" value="1"/>
</dbReference>
<feature type="compositionally biased region" description="Basic residues" evidence="2">
    <location>
        <begin position="196"/>
        <end position="205"/>
    </location>
</feature>
<feature type="region of interest" description="Disordered" evidence="2">
    <location>
        <begin position="195"/>
        <end position="215"/>
    </location>
</feature>
<evidence type="ECO:0000259" key="3">
    <source>
        <dbReference type="Pfam" id="PF12804"/>
    </source>
</evidence>
<evidence type="ECO:0000313" key="5">
    <source>
        <dbReference type="Proteomes" id="UP001460888"/>
    </source>
</evidence>
<dbReference type="Pfam" id="PF12804">
    <property type="entry name" value="NTP_transf_3"/>
    <property type="match status" value="1"/>
</dbReference>
<keyword evidence="5" id="KW-1185">Reference proteome</keyword>
<protein>
    <recommendedName>
        <fullName evidence="3">MobA-like NTP transferase domain-containing protein</fullName>
    </recommendedName>
</protein>
<dbReference type="InterPro" id="IPR029044">
    <property type="entry name" value="Nucleotide-diphossugar_trans"/>
</dbReference>
<name>A0ABV2B2R7_9GAMM</name>
<sequence length="227" mass="25172">MIGTIVLAAGSSRRYGAQSKMLARLHGQAVIEHSLDCLLEQSVGPIVVVTGSKRRRVERLIRSSRYKRRRVRLVNNPAYRSGMASSLRCGLAALPQACHGALICLGDMPDMEPRLVLRLRDAWHAGLDYVRPVSQRLPGHPVLVSRQLFPAMAALEGDGGAKAVLDGVPRDRYRLVAARDTSLRDIDTPAALRRAANARRPRTGRRSTTNKTQTRDQRYTALRSFMV</sequence>
<dbReference type="Proteomes" id="UP001460888">
    <property type="component" value="Unassembled WGS sequence"/>
</dbReference>
<dbReference type="PANTHER" id="PTHR43777:SF1">
    <property type="entry name" value="MOLYBDENUM COFACTOR CYTIDYLYLTRANSFERASE"/>
    <property type="match status" value="1"/>
</dbReference>
<evidence type="ECO:0000256" key="1">
    <source>
        <dbReference type="ARBA" id="ARBA00022842"/>
    </source>
</evidence>
<evidence type="ECO:0000256" key="2">
    <source>
        <dbReference type="SAM" id="MobiDB-lite"/>
    </source>
</evidence>